<accession>A0ABV3BP18</accession>
<evidence type="ECO:0000256" key="1">
    <source>
        <dbReference type="SAM" id="SignalP"/>
    </source>
</evidence>
<dbReference type="EMBL" id="JBEYXV010000009">
    <property type="protein sequence ID" value="MEU6822723.1"/>
    <property type="molecule type" value="Genomic_DNA"/>
</dbReference>
<keyword evidence="3" id="KW-1185">Reference proteome</keyword>
<evidence type="ECO:0000313" key="3">
    <source>
        <dbReference type="Proteomes" id="UP001551176"/>
    </source>
</evidence>
<feature type="signal peptide" evidence="1">
    <location>
        <begin position="1"/>
        <end position="26"/>
    </location>
</feature>
<reference evidence="2 3" key="1">
    <citation type="submission" date="2024-06" db="EMBL/GenBank/DDBJ databases">
        <title>The Natural Products Discovery Center: Release of the First 8490 Sequenced Strains for Exploring Actinobacteria Biosynthetic Diversity.</title>
        <authorList>
            <person name="Kalkreuter E."/>
            <person name="Kautsar S.A."/>
            <person name="Yang D."/>
            <person name="Bader C.D."/>
            <person name="Teijaro C.N."/>
            <person name="Fluegel L."/>
            <person name="Davis C.M."/>
            <person name="Simpson J.R."/>
            <person name="Lauterbach L."/>
            <person name="Steele A.D."/>
            <person name="Gui C."/>
            <person name="Meng S."/>
            <person name="Li G."/>
            <person name="Viehrig K."/>
            <person name="Ye F."/>
            <person name="Su P."/>
            <person name="Kiefer A.F."/>
            <person name="Nichols A."/>
            <person name="Cepeda A.J."/>
            <person name="Yan W."/>
            <person name="Fan B."/>
            <person name="Jiang Y."/>
            <person name="Adhikari A."/>
            <person name="Zheng C.-J."/>
            <person name="Schuster L."/>
            <person name="Cowan T.M."/>
            <person name="Smanski M.J."/>
            <person name="Chevrette M.G."/>
            <person name="De Carvalho L.P.S."/>
            <person name="Shen B."/>
        </authorList>
    </citation>
    <scope>NUCLEOTIDE SEQUENCE [LARGE SCALE GENOMIC DNA]</scope>
    <source>
        <strain evidence="2 3">NPDC046838</strain>
    </source>
</reference>
<keyword evidence="1" id="KW-0732">Signal</keyword>
<proteinExistence type="predicted"/>
<feature type="chain" id="PRO_5046908188" description="ATP-binding protein" evidence="1">
    <location>
        <begin position="27"/>
        <end position="84"/>
    </location>
</feature>
<dbReference type="Proteomes" id="UP001551176">
    <property type="component" value="Unassembled WGS sequence"/>
</dbReference>
<gene>
    <name evidence="2" type="ORF">ABZ921_19015</name>
</gene>
<protein>
    <recommendedName>
        <fullName evidence="4">ATP-binding protein</fullName>
    </recommendedName>
</protein>
<organism evidence="2 3">
    <name type="scientific">Streptomyces atriruber</name>
    <dbReference type="NCBI Taxonomy" id="545121"/>
    <lineage>
        <taxon>Bacteria</taxon>
        <taxon>Bacillati</taxon>
        <taxon>Actinomycetota</taxon>
        <taxon>Actinomycetes</taxon>
        <taxon>Kitasatosporales</taxon>
        <taxon>Streptomycetaceae</taxon>
        <taxon>Streptomyces</taxon>
    </lineage>
</organism>
<evidence type="ECO:0000313" key="2">
    <source>
        <dbReference type="EMBL" id="MEU6822723.1"/>
    </source>
</evidence>
<evidence type="ECO:0008006" key="4">
    <source>
        <dbReference type="Google" id="ProtNLM"/>
    </source>
</evidence>
<comment type="caution">
    <text evidence="2">The sequence shown here is derived from an EMBL/GenBank/DDBJ whole genome shotgun (WGS) entry which is preliminary data.</text>
</comment>
<name>A0ABV3BP18_9ACTN</name>
<sequence length="84" mass="8269">MNTSKRMLTALTLTAAAVAAAAPAHAAVTSSGDGARNVGRVVGETLVNPAETGRDVLDGGKTGLTVVETGMKSVQTGSTSADAR</sequence>
<dbReference type="RefSeq" id="WP_359350319.1">
    <property type="nucleotide sequence ID" value="NZ_JBEYXV010000009.1"/>
</dbReference>